<evidence type="ECO:0000313" key="2">
    <source>
        <dbReference type="Proteomes" id="UP000186758"/>
    </source>
</evidence>
<accession>A0A1Q9YHG7</accession>
<protein>
    <submittedName>
        <fullName evidence="1">Uncharacterized protein</fullName>
    </submittedName>
</protein>
<dbReference type="Proteomes" id="UP000186758">
    <property type="component" value="Unassembled WGS sequence"/>
</dbReference>
<organism evidence="1 2">
    <name type="scientific">Faecalibaculum rodentium</name>
    <dbReference type="NCBI Taxonomy" id="1702221"/>
    <lineage>
        <taxon>Bacteria</taxon>
        <taxon>Bacillati</taxon>
        <taxon>Bacillota</taxon>
        <taxon>Erysipelotrichia</taxon>
        <taxon>Erysipelotrichales</taxon>
        <taxon>Erysipelotrichaceae</taxon>
        <taxon>Faecalibaculum</taxon>
    </lineage>
</organism>
<dbReference type="AlphaFoldDB" id="A0A1Q9YHG7"/>
<evidence type="ECO:0000313" key="1">
    <source>
        <dbReference type="EMBL" id="OLU43588.1"/>
    </source>
</evidence>
<dbReference type="EMBL" id="MPJZ01000098">
    <property type="protein sequence ID" value="OLU43588.1"/>
    <property type="molecule type" value="Genomic_DNA"/>
</dbReference>
<sequence>MSVLTVVHVTQILAIWDNLELAIMVSNICWLEKTVDTIANGYKSLLVTKPFPIQLSTEHDG</sequence>
<gene>
    <name evidence="1" type="ORF">BO223_11495</name>
</gene>
<proteinExistence type="predicted"/>
<comment type="caution">
    <text evidence="1">The sequence shown here is derived from an EMBL/GenBank/DDBJ whole genome shotgun (WGS) entry which is preliminary data.</text>
</comment>
<reference evidence="1 2" key="1">
    <citation type="submission" date="2016-11" db="EMBL/GenBank/DDBJ databases">
        <title>Description of two novel members of the family Erysipelotrichaceae: Ileibacterium lipovorans gen. nov., sp. nov. and Dubosiella newyorkensis, gen. nov., sp. nov.</title>
        <authorList>
            <person name="Cox L.M."/>
            <person name="Sohn J."/>
            <person name="Tyrrell K.L."/>
            <person name="Citron D.M."/>
            <person name="Lawson P.A."/>
            <person name="Patel N.B."/>
            <person name="Iizumi T."/>
            <person name="Perez-Perez G.I."/>
            <person name="Goldstein E.J."/>
            <person name="Blaser M.J."/>
        </authorList>
    </citation>
    <scope>NUCLEOTIDE SEQUENCE [LARGE SCALE GENOMIC DNA]</scope>
    <source>
        <strain evidence="1 2">NYU-BL-K8</strain>
    </source>
</reference>
<name>A0A1Q9YHG7_9FIRM</name>